<name>A0A0G4HFG2_9ALVE</name>
<dbReference type="VEuPathDB" id="CryptoDB:Cvel_6625"/>
<gene>
    <name evidence="1" type="ORF">Cvel_6625</name>
</gene>
<sequence>MSSSITTKTPPSLQLAQYCRSILRRYPVEKQKEIIDDIESVFKMTGAQKFQGCTCTKVKNDGLMKKIEAELKTFESIPETVVQAIVNYLKVTIRERKIFEGCKVLPPQDDNETSEGFMYKLCFWMDRGNTSGNVEFTMLVVGASFKKLRNAAEVDFEEPVWKEVPVKMIHKKGWFG</sequence>
<dbReference type="AlphaFoldDB" id="A0A0G4HFG2"/>
<evidence type="ECO:0000313" key="1">
    <source>
        <dbReference type="EMBL" id="CEM42703.1"/>
    </source>
</evidence>
<organism evidence="1">
    <name type="scientific">Chromera velia CCMP2878</name>
    <dbReference type="NCBI Taxonomy" id="1169474"/>
    <lineage>
        <taxon>Eukaryota</taxon>
        <taxon>Sar</taxon>
        <taxon>Alveolata</taxon>
        <taxon>Colpodellida</taxon>
        <taxon>Chromeraceae</taxon>
        <taxon>Chromera</taxon>
    </lineage>
</organism>
<dbReference type="EMBL" id="CDMZ01002514">
    <property type="protein sequence ID" value="CEM42703.1"/>
    <property type="molecule type" value="Genomic_DNA"/>
</dbReference>
<proteinExistence type="predicted"/>
<reference evidence="1" key="1">
    <citation type="submission" date="2014-11" db="EMBL/GenBank/DDBJ databases">
        <authorList>
            <person name="Otto D Thomas"/>
            <person name="Naeem Raeece"/>
        </authorList>
    </citation>
    <scope>NUCLEOTIDE SEQUENCE</scope>
</reference>
<accession>A0A0G4HFG2</accession>
<protein>
    <submittedName>
        <fullName evidence="1">Uncharacterized protein</fullName>
    </submittedName>
</protein>